<evidence type="ECO:0000313" key="2">
    <source>
        <dbReference type="EMBL" id="KAL3795356.1"/>
    </source>
</evidence>
<accession>A0ABD3Q5T8</accession>
<name>A0ABD3Q5T8_9STRA</name>
<feature type="region of interest" description="Disordered" evidence="1">
    <location>
        <begin position="1"/>
        <end position="130"/>
    </location>
</feature>
<keyword evidence="3" id="KW-1185">Reference proteome</keyword>
<organism evidence="2 3">
    <name type="scientific">Cyclotella cryptica</name>
    <dbReference type="NCBI Taxonomy" id="29204"/>
    <lineage>
        <taxon>Eukaryota</taxon>
        <taxon>Sar</taxon>
        <taxon>Stramenopiles</taxon>
        <taxon>Ochrophyta</taxon>
        <taxon>Bacillariophyta</taxon>
        <taxon>Coscinodiscophyceae</taxon>
        <taxon>Thalassiosirophycidae</taxon>
        <taxon>Stephanodiscales</taxon>
        <taxon>Stephanodiscaceae</taxon>
        <taxon>Cyclotella</taxon>
    </lineage>
</organism>
<dbReference type="AlphaFoldDB" id="A0ABD3Q5T8"/>
<gene>
    <name evidence="2" type="ORF">HJC23_009529</name>
</gene>
<reference evidence="2 3" key="1">
    <citation type="journal article" date="2020" name="G3 (Bethesda)">
        <title>Improved Reference Genome for Cyclotella cryptica CCMP332, a Model for Cell Wall Morphogenesis, Salinity Adaptation, and Lipid Production in Diatoms (Bacillariophyta).</title>
        <authorList>
            <person name="Roberts W.R."/>
            <person name="Downey K.M."/>
            <person name="Ruck E.C."/>
            <person name="Traller J.C."/>
            <person name="Alverson A.J."/>
        </authorList>
    </citation>
    <scope>NUCLEOTIDE SEQUENCE [LARGE SCALE GENOMIC DNA]</scope>
    <source>
        <strain evidence="2 3">CCMP332</strain>
    </source>
</reference>
<proteinExistence type="predicted"/>
<feature type="compositionally biased region" description="Acidic residues" evidence="1">
    <location>
        <begin position="117"/>
        <end position="127"/>
    </location>
</feature>
<feature type="region of interest" description="Disordered" evidence="1">
    <location>
        <begin position="257"/>
        <end position="277"/>
    </location>
</feature>
<feature type="compositionally biased region" description="Basic residues" evidence="1">
    <location>
        <begin position="7"/>
        <end position="17"/>
    </location>
</feature>
<comment type="caution">
    <text evidence="2">The sequence shown here is derived from an EMBL/GenBank/DDBJ whole genome shotgun (WGS) entry which is preliminary data.</text>
</comment>
<protein>
    <submittedName>
        <fullName evidence="2">Uncharacterized protein</fullName>
    </submittedName>
</protein>
<feature type="compositionally biased region" description="Basic and acidic residues" evidence="1">
    <location>
        <begin position="48"/>
        <end position="60"/>
    </location>
</feature>
<evidence type="ECO:0000256" key="1">
    <source>
        <dbReference type="SAM" id="MobiDB-lite"/>
    </source>
</evidence>
<feature type="compositionally biased region" description="Polar residues" evidence="1">
    <location>
        <begin position="67"/>
        <end position="81"/>
    </location>
</feature>
<feature type="compositionally biased region" description="Acidic residues" evidence="1">
    <location>
        <begin position="91"/>
        <end position="100"/>
    </location>
</feature>
<sequence length="405" mass="45675">MVVTSCYRHKQDKGHHPRSPDRQSYMDKSQRRAIHPSMTDYSGPATRPVDDPSIPRDAKKPRIPSEVSISGQSDLEASAASSFDRFRVDESMDAQDDELMESAPNAAADIDERVPMDEDPNDNDNEPDWDKLCEYENAKSQVQKFLSSREKRSDADNRFASAIDQFHDSVSTAIEDLVASVVEMFQTKSDHLDENEKNLNYDYLQNEKRRGDMQAKLEESARAAQGLFANLLMRIAQPADLSGDPSGVVLGGMDTTAKDGEGGEAYSNECRGDEEPDWDAITKHEPAKTEVPIYLEARNRREVAGGRFDAAIQDFQQSTENFLQDLTQTMVDMYNERSAKLDEYESILKQEYVNNDEVRSRMQANIQESAAVASQMFETLMNRVMEPMQQVGMRTLTQVAMLTPP</sequence>
<dbReference type="Proteomes" id="UP001516023">
    <property type="component" value="Unassembled WGS sequence"/>
</dbReference>
<dbReference type="EMBL" id="JABMIG020000072">
    <property type="protein sequence ID" value="KAL3795356.1"/>
    <property type="molecule type" value="Genomic_DNA"/>
</dbReference>
<feature type="compositionally biased region" description="Basic and acidic residues" evidence="1">
    <location>
        <begin position="18"/>
        <end position="30"/>
    </location>
</feature>
<evidence type="ECO:0000313" key="3">
    <source>
        <dbReference type="Proteomes" id="UP001516023"/>
    </source>
</evidence>